<feature type="non-terminal residue" evidence="2">
    <location>
        <position position="1"/>
    </location>
</feature>
<name>A0A6A4LV08_9ERIC</name>
<organism evidence="2 3">
    <name type="scientific">Rhododendron williamsianum</name>
    <dbReference type="NCBI Taxonomy" id="262921"/>
    <lineage>
        <taxon>Eukaryota</taxon>
        <taxon>Viridiplantae</taxon>
        <taxon>Streptophyta</taxon>
        <taxon>Embryophyta</taxon>
        <taxon>Tracheophyta</taxon>
        <taxon>Spermatophyta</taxon>
        <taxon>Magnoliopsida</taxon>
        <taxon>eudicotyledons</taxon>
        <taxon>Gunneridae</taxon>
        <taxon>Pentapetalae</taxon>
        <taxon>asterids</taxon>
        <taxon>Ericales</taxon>
        <taxon>Ericaceae</taxon>
        <taxon>Ericoideae</taxon>
        <taxon>Rhodoreae</taxon>
        <taxon>Rhododendron</taxon>
    </lineage>
</organism>
<dbReference type="AlphaFoldDB" id="A0A6A4LV08"/>
<accession>A0A6A4LV08</accession>
<reference evidence="2 3" key="1">
    <citation type="journal article" date="2019" name="Genome Biol. Evol.">
        <title>The Rhododendron genome and chromosomal organization provide insight into shared whole-genome duplications across the heath family (Ericaceae).</title>
        <authorList>
            <person name="Soza V.L."/>
            <person name="Lindsley D."/>
            <person name="Waalkes A."/>
            <person name="Ramage E."/>
            <person name="Patwardhan R.P."/>
            <person name="Burton J.N."/>
            <person name="Adey A."/>
            <person name="Kumar A."/>
            <person name="Qiu R."/>
            <person name="Shendure J."/>
            <person name="Hall B."/>
        </authorList>
    </citation>
    <scope>NUCLEOTIDE SEQUENCE [LARGE SCALE GENOMIC DNA]</scope>
    <source>
        <strain evidence="2">RSF 1966-606</strain>
    </source>
</reference>
<feature type="compositionally biased region" description="Low complexity" evidence="1">
    <location>
        <begin position="86"/>
        <end position="103"/>
    </location>
</feature>
<protein>
    <submittedName>
        <fullName evidence="2">Uncharacterized protein</fullName>
    </submittedName>
</protein>
<proteinExistence type="predicted"/>
<dbReference type="Proteomes" id="UP000428333">
    <property type="component" value="Linkage Group LG02"/>
</dbReference>
<sequence length="424" mass="46153">MQKYVFDGEAGKIGLEMKNLIACTSFLVEQKLKLLVEEEEAAQKRQAELLERKRLRKLRQKEQKVKEQANGEKVDLKDITDDVLDSPPSAEISSPSVESESSSNALEITAEHVPSPFETVQTWSAEEDEDAEAQFGFSHEHLDSGTFPNAERRTKHATPGDPRAAPIVSGNKVWTRKPKTENEGKNLKSILLTEDVAQTDQHKNSEVMIGSISVTLGNCTAQQQGDDLIEAQEHAISKPTKTDSVQGGTQSTVKLWRPVSRHEARGPMPAQNGFAESKEDVIAGGKCNNDRMVPSETCLRSCASGENGADSHPLVDGSAHSEGSLFSSNAAKAFLAQRWKEAIAADHVKLVLSEPPGCPDNGNDGEVVKTSSDHRRSILGNAENVVANVGPFESKATDAVKAKFRIKPEKGVTIKYIPKQRAVT</sequence>
<feature type="compositionally biased region" description="Basic and acidic residues" evidence="1">
    <location>
        <begin position="60"/>
        <end position="80"/>
    </location>
</feature>
<dbReference type="OrthoDB" id="191139at2759"/>
<evidence type="ECO:0000313" key="2">
    <source>
        <dbReference type="EMBL" id="KAE9464856.1"/>
    </source>
</evidence>
<dbReference type="PANTHER" id="PTHR36055">
    <property type="entry name" value="C2H2-LIKE ZINC FINGER PROTEIN"/>
    <property type="match status" value="1"/>
</dbReference>
<dbReference type="PANTHER" id="PTHR36055:SF1">
    <property type="entry name" value="C2H2-LIKE ZINC FINGER PROTEIN"/>
    <property type="match status" value="1"/>
</dbReference>
<dbReference type="EMBL" id="QEFC01000320">
    <property type="protein sequence ID" value="KAE9464856.1"/>
    <property type="molecule type" value="Genomic_DNA"/>
</dbReference>
<evidence type="ECO:0000256" key="1">
    <source>
        <dbReference type="SAM" id="MobiDB-lite"/>
    </source>
</evidence>
<comment type="caution">
    <text evidence="2">The sequence shown here is derived from an EMBL/GenBank/DDBJ whole genome shotgun (WGS) entry which is preliminary data.</text>
</comment>
<evidence type="ECO:0000313" key="3">
    <source>
        <dbReference type="Proteomes" id="UP000428333"/>
    </source>
</evidence>
<feature type="region of interest" description="Disordered" evidence="1">
    <location>
        <begin position="140"/>
        <end position="169"/>
    </location>
</feature>
<feature type="region of interest" description="Disordered" evidence="1">
    <location>
        <begin position="60"/>
        <end position="104"/>
    </location>
</feature>
<gene>
    <name evidence="2" type="ORF">C3L33_03233</name>
</gene>
<keyword evidence="3" id="KW-1185">Reference proteome</keyword>